<dbReference type="Gene3D" id="2.60.40.1180">
    <property type="entry name" value="Golgi alpha-mannosidase II"/>
    <property type="match status" value="1"/>
</dbReference>
<comment type="similarity">
    <text evidence="1">Belongs to the glycosyl hydrolase 66 family.</text>
</comment>
<dbReference type="RefSeq" id="WP_039137254.1">
    <property type="nucleotide sequence ID" value="NZ_JSVC01000003.1"/>
</dbReference>
<dbReference type="SUPFAM" id="SSF51445">
    <property type="entry name" value="(Trans)glycosidases"/>
    <property type="match status" value="1"/>
</dbReference>
<keyword evidence="2" id="KW-0732">Signal</keyword>
<dbReference type="InterPro" id="IPR013780">
    <property type="entry name" value="Glyco_hydro_b"/>
</dbReference>
<dbReference type="CDD" id="cd14745">
    <property type="entry name" value="GH66"/>
    <property type="match status" value="1"/>
</dbReference>
<evidence type="ECO:0000256" key="2">
    <source>
        <dbReference type="ARBA" id="ARBA00022729"/>
    </source>
</evidence>
<dbReference type="GO" id="GO:0016740">
    <property type="term" value="F:transferase activity"/>
    <property type="evidence" value="ECO:0007669"/>
    <property type="project" value="UniProtKB-KW"/>
</dbReference>
<evidence type="ECO:0000313" key="4">
    <source>
        <dbReference type="Proteomes" id="UP000031408"/>
    </source>
</evidence>
<dbReference type="Proteomes" id="UP000031408">
    <property type="component" value="Unassembled WGS sequence"/>
</dbReference>
<dbReference type="OrthoDB" id="9778932at2"/>
<evidence type="ECO:0000256" key="1">
    <source>
        <dbReference type="ARBA" id="ARBA00010837"/>
    </source>
</evidence>
<keyword evidence="4" id="KW-1185">Reference proteome</keyword>
<reference evidence="3 4" key="1">
    <citation type="submission" date="2014-11" db="EMBL/GenBank/DDBJ databases">
        <title>Genome sequence of Flavihumibacter solisilvae 3-3.</title>
        <authorList>
            <person name="Zhou G."/>
            <person name="Li M."/>
            <person name="Wang G."/>
        </authorList>
    </citation>
    <scope>NUCLEOTIDE SEQUENCE [LARGE SCALE GENOMIC DNA]</scope>
    <source>
        <strain evidence="3 4">3-3</strain>
    </source>
</reference>
<evidence type="ECO:0000313" key="3">
    <source>
        <dbReference type="EMBL" id="KIC95939.1"/>
    </source>
</evidence>
<dbReference type="InterPro" id="IPR013783">
    <property type="entry name" value="Ig-like_fold"/>
</dbReference>
<proteinExistence type="inferred from homology"/>
<organism evidence="3 4">
    <name type="scientific">Flavihumibacter solisilvae</name>
    <dbReference type="NCBI Taxonomy" id="1349421"/>
    <lineage>
        <taxon>Bacteria</taxon>
        <taxon>Pseudomonadati</taxon>
        <taxon>Bacteroidota</taxon>
        <taxon>Chitinophagia</taxon>
        <taxon>Chitinophagales</taxon>
        <taxon>Chitinophagaceae</taxon>
        <taxon>Flavihumibacter</taxon>
    </lineage>
</organism>
<dbReference type="Gene3D" id="3.20.20.80">
    <property type="entry name" value="Glycosidases"/>
    <property type="match status" value="1"/>
</dbReference>
<comment type="caution">
    <text evidence="3">The sequence shown here is derived from an EMBL/GenBank/DDBJ whole genome shotgun (WGS) entry which is preliminary data.</text>
</comment>
<dbReference type="InterPro" id="IPR025092">
    <property type="entry name" value="Glyco_hydro_66"/>
</dbReference>
<dbReference type="Gene3D" id="2.60.40.10">
    <property type="entry name" value="Immunoglobulins"/>
    <property type="match status" value="1"/>
</dbReference>
<dbReference type="Pfam" id="PF13199">
    <property type="entry name" value="Glyco_hydro_66"/>
    <property type="match status" value="1"/>
</dbReference>
<dbReference type="AlphaFoldDB" id="A0A0C1IZJ5"/>
<protein>
    <submittedName>
        <fullName evidence="3">Cycloisomaltooligosaccharide glucanotransferase</fullName>
    </submittedName>
</protein>
<sequence>MKHIFILFLVACLACNRNNVTSNPITPGQSTTRIQTDKAVYRPGETVTFTLNTVPPNSNVRYWHLNTVTSEAPLSGTSWNWQAPATDFRGYLAEVYTKENNTEKTHASIAIDVSSDWSKFPRYGFLSEYGAVPSSKMDSVISSLNRYHINGIQFYDWHHKHHQPLAGTVASPSATWKDIANRSIQRNTVQGYIDRAHQAGMKAMFYNLCYGALGDGAGDGVKQEWFMFKDAQHTKRDVFQLPNPPFTSDIFFTDPANTSWQQYLANKNNDVYQVYDFDGFHVDQVGDRGPGLYTYNGTGLDLASRFQSFLEGMKAAHPTKRLVMNAVNQYGQQNSIARAPVDFMYTEVWTGHEGYKDLATVIQNNATYSGGKSTVLAAYVNYKKAESPGAFNTPGVLLANAVIFAFGGSHLELGEHMLGKEYFPNNNLVMNDDLQKAIVVYYDFLTAFQNLLRDGGDFNNITVTCTNGKFNTASWPPQSGKVAVQGKKVGEKQVLHFINMANATSFDWRDTNGTQPTPVTFSNADLEVSVSGSISKVWVASPDLNHGLPQALEFTRQGDKVKFTLPQLKYWDMVVME</sequence>
<dbReference type="EMBL" id="JSVC01000003">
    <property type="protein sequence ID" value="KIC95939.1"/>
    <property type="molecule type" value="Genomic_DNA"/>
</dbReference>
<name>A0A0C1IZJ5_9BACT</name>
<keyword evidence="3" id="KW-0808">Transferase</keyword>
<gene>
    <name evidence="3" type="ORF">OI18_03400</name>
</gene>
<accession>A0A0C1IZJ5</accession>
<dbReference type="STRING" id="1349421.OI18_03400"/>
<dbReference type="InterPro" id="IPR017853">
    <property type="entry name" value="GH"/>
</dbReference>